<reference evidence="2" key="1">
    <citation type="submission" date="2017-04" db="EMBL/GenBank/DDBJ databases">
        <title>Genome evolution of the luminous symbionts of deep sea anglerfish.</title>
        <authorList>
            <person name="Hendry T.A."/>
        </authorList>
    </citation>
    <scope>NUCLEOTIDE SEQUENCE [LARGE SCALE GENOMIC DNA]</scope>
</reference>
<evidence type="ECO:0000313" key="2">
    <source>
        <dbReference type="Proteomes" id="UP000218160"/>
    </source>
</evidence>
<dbReference type="AlphaFoldDB" id="A0A291B6R7"/>
<accession>A0A291B6R7</accession>
<dbReference type="RefSeq" id="WP_394336754.1">
    <property type="nucleotide sequence ID" value="NZ_CP020660.1"/>
</dbReference>
<dbReference type="EMBL" id="CP020660">
    <property type="protein sequence ID" value="ATF08687.1"/>
    <property type="molecule type" value="Genomic_DNA"/>
</dbReference>
<sequence length="42" mass="4604">MIRIKKPLGGTSNLSERNAQIKETHATIQALNKLNGLSMPKT</sequence>
<evidence type="ECO:0000313" key="1">
    <source>
        <dbReference type="EMBL" id="ATF08687.1"/>
    </source>
</evidence>
<dbReference type="Proteomes" id="UP000218160">
    <property type="component" value="Chromosome 1"/>
</dbReference>
<name>A0A291B6R7_9GAMM</name>
<protein>
    <recommendedName>
        <fullName evidence="3">Mobile element protein</fullName>
    </recommendedName>
</protein>
<evidence type="ECO:0008006" key="3">
    <source>
        <dbReference type="Google" id="ProtNLM"/>
    </source>
</evidence>
<organism evidence="1 2">
    <name type="scientific">Candidatus Enterovibrio altilux</name>
    <dbReference type="NCBI Taxonomy" id="1927128"/>
    <lineage>
        <taxon>Bacteria</taxon>
        <taxon>Pseudomonadati</taxon>
        <taxon>Pseudomonadota</taxon>
        <taxon>Gammaproteobacteria</taxon>
        <taxon>Vibrionales</taxon>
        <taxon>Vibrionaceae</taxon>
        <taxon>Enterovibrio</taxon>
    </lineage>
</organism>
<gene>
    <name evidence="1" type="ORF">BTN50_0144</name>
</gene>
<proteinExistence type="predicted"/>
<keyword evidence="2" id="KW-1185">Reference proteome</keyword>
<dbReference type="KEGG" id="elux:BTN50_0144"/>